<proteinExistence type="predicted"/>
<feature type="region of interest" description="Disordered" evidence="5">
    <location>
        <begin position="1"/>
        <end position="52"/>
    </location>
</feature>
<keyword evidence="2 4" id="KW-0863">Zinc-finger</keyword>
<keyword evidence="3" id="KW-0862">Zinc</keyword>
<evidence type="ECO:0000256" key="4">
    <source>
        <dbReference type="PROSITE-ProRule" id="PRU00175"/>
    </source>
</evidence>
<dbReference type="Pfam" id="PF13445">
    <property type="entry name" value="zf-RING_UBOX"/>
    <property type="match status" value="1"/>
</dbReference>
<dbReference type="PANTHER" id="PTHR31150:SF6">
    <property type="entry name" value="ZINC ION BINDING PROTEIN"/>
    <property type="match status" value="1"/>
</dbReference>
<sequence>MMGKRKRSSGRQPQNPDDGSTPSSSDNMPNSSRTDQLSRERSSRLSELKTLSPGVDVLNSNVKLSNAQSSHAHPHYNLGHTTFLKRSRYSYGHRYSRRNSGSHTNTSTSPGKTASSSDGIVSFKLTGQSGSDSGCQIENRERQLGRAERVSLSSGVMDVVSSDPVKMVCGICLKLLRRKPYFLGDALSSGECSVVAVLVCGHVYHADCLDQQTSLEGRQDPPCPVCLGLADPSRGQE</sequence>
<feature type="compositionally biased region" description="Polar residues" evidence="5">
    <location>
        <begin position="10"/>
        <end position="35"/>
    </location>
</feature>
<feature type="domain" description="RING-type" evidence="6">
    <location>
        <begin position="169"/>
        <end position="226"/>
    </location>
</feature>
<dbReference type="SMART" id="SM00184">
    <property type="entry name" value="RING"/>
    <property type="match status" value="1"/>
</dbReference>
<name>A0A2P2IZE7_RHIMU</name>
<accession>A0A2P2IZE7</accession>
<evidence type="ECO:0000313" key="7">
    <source>
        <dbReference type="EMBL" id="MBW86560.1"/>
    </source>
</evidence>
<feature type="compositionally biased region" description="Low complexity" evidence="5">
    <location>
        <begin position="94"/>
        <end position="103"/>
    </location>
</feature>
<dbReference type="PROSITE" id="PS50089">
    <property type="entry name" value="ZF_RING_2"/>
    <property type="match status" value="1"/>
</dbReference>
<protein>
    <submittedName>
        <fullName evidence="7">Uncharacterized protein LOC105641262 isoform X1</fullName>
    </submittedName>
</protein>
<dbReference type="Gene3D" id="3.30.40.10">
    <property type="entry name" value="Zinc/RING finger domain, C3HC4 (zinc finger)"/>
    <property type="match status" value="1"/>
</dbReference>
<feature type="compositionally biased region" description="Polar residues" evidence="5">
    <location>
        <begin position="104"/>
        <end position="136"/>
    </location>
</feature>
<evidence type="ECO:0000259" key="6">
    <source>
        <dbReference type="PROSITE" id="PS50089"/>
    </source>
</evidence>
<dbReference type="AlphaFoldDB" id="A0A2P2IZE7"/>
<dbReference type="InterPro" id="IPR001841">
    <property type="entry name" value="Znf_RING"/>
</dbReference>
<reference evidence="7" key="1">
    <citation type="submission" date="2018-02" db="EMBL/GenBank/DDBJ databases">
        <title>Rhizophora mucronata_Transcriptome.</title>
        <authorList>
            <person name="Meera S.P."/>
            <person name="Sreeshan A."/>
            <person name="Augustine A."/>
        </authorList>
    </citation>
    <scope>NUCLEOTIDE SEQUENCE</scope>
    <source>
        <tissue evidence="7">Leaf</tissue>
    </source>
</reference>
<evidence type="ECO:0000256" key="5">
    <source>
        <dbReference type="SAM" id="MobiDB-lite"/>
    </source>
</evidence>
<feature type="compositionally biased region" description="Basic and acidic residues" evidence="5">
    <location>
        <begin position="36"/>
        <end position="47"/>
    </location>
</feature>
<organism evidence="7">
    <name type="scientific">Rhizophora mucronata</name>
    <name type="common">Asiatic mangrove</name>
    <dbReference type="NCBI Taxonomy" id="61149"/>
    <lineage>
        <taxon>Eukaryota</taxon>
        <taxon>Viridiplantae</taxon>
        <taxon>Streptophyta</taxon>
        <taxon>Embryophyta</taxon>
        <taxon>Tracheophyta</taxon>
        <taxon>Spermatophyta</taxon>
        <taxon>Magnoliopsida</taxon>
        <taxon>eudicotyledons</taxon>
        <taxon>Gunneridae</taxon>
        <taxon>Pentapetalae</taxon>
        <taxon>rosids</taxon>
        <taxon>fabids</taxon>
        <taxon>Malpighiales</taxon>
        <taxon>Rhizophoraceae</taxon>
        <taxon>Rhizophora</taxon>
    </lineage>
</organism>
<dbReference type="CDD" id="cd16448">
    <property type="entry name" value="RING-H2"/>
    <property type="match status" value="1"/>
</dbReference>
<dbReference type="InterPro" id="IPR027370">
    <property type="entry name" value="Znf-RING_euk"/>
</dbReference>
<keyword evidence="1" id="KW-0479">Metal-binding</keyword>
<feature type="region of interest" description="Disordered" evidence="5">
    <location>
        <begin position="94"/>
        <end position="136"/>
    </location>
</feature>
<dbReference type="SUPFAM" id="SSF57850">
    <property type="entry name" value="RING/U-box"/>
    <property type="match status" value="1"/>
</dbReference>
<evidence type="ECO:0000256" key="3">
    <source>
        <dbReference type="ARBA" id="ARBA00022833"/>
    </source>
</evidence>
<evidence type="ECO:0000256" key="1">
    <source>
        <dbReference type="ARBA" id="ARBA00022723"/>
    </source>
</evidence>
<dbReference type="InterPro" id="IPR013083">
    <property type="entry name" value="Znf_RING/FYVE/PHD"/>
</dbReference>
<dbReference type="EMBL" id="GGEC01006077">
    <property type="protein sequence ID" value="MBW86560.1"/>
    <property type="molecule type" value="Transcribed_RNA"/>
</dbReference>
<dbReference type="GO" id="GO:0008270">
    <property type="term" value="F:zinc ion binding"/>
    <property type="evidence" value="ECO:0007669"/>
    <property type="project" value="UniProtKB-KW"/>
</dbReference>
<evidence type="ECO:0000256" key="2">
    <source>
        <dbReference type="ARBA" id="ARBA00022771"/>
    </source>
</evidence>
<dbReference type="PANTHER" id="PTHR31150">
    <property type="entry name" value="EXPRESSED PROTEIN"/>
    <property type="match status" value="1"/>
</dbReference>